<organism evidence="2 3">
    <name type="scientific">Spinacia oleracea</name>
    <name type="common">Spinach</name>
    <dbReference type="NCBI Taxonomy" id="3562"/>
    <lineage>
        <taxon>Eukaryota</taxon>
        <taxon>Viridiplantae</taxon>
        <taxon>Streptophyta</taxon>
        <taxon>Embryophyta</taxon>
        <taxon>Tracheophyta</taxon>
        <taxon>Spermatophyta</taxon>
        <taxon>Magnoliopsida</taxon>
        <taxon>eudicotyledons</taxon>
        <taxon>Gunneridae</taxon>
        <taxon>Pentapetalae</taxon>
        <taxon>Caryophyllales</taxon>
        <taxon>Chenopodiaceae</taxon>
        <taxon>Chenopodioideae</taxon>
        <taxon>Anserineae</taxon>
        <taxon>Spinacia</taxon>
    </lineage>
</organism>
<protein>
    <recommendedName>
        <fullName evidence="4">Transposase, Ptta/En/Spm, plant</fullName>
    </recommendedName>
</protein>
<dbReference type="RefSeq" id="XP_056696574.1">
    <property type="nucleotide sequence ID" value="XM_056840596.1"/>
</dbReference>
<dbReference type="Proteomes" id="UP000813463">
    <property type="component" value="Chromosome 3"/>
</dbReference>
<evidence type="ECO:0000313" key="2">
    <source>
        <dbReference type="Proteomes" id="UP000813463"/>
    </source>
</evidence>
<evidence type="ECO:0008006" key="4">
    <source>
        <dbReference type="Google" id="ProtNLM"/>
    </source>
</evidence>
<dbReference type="PANTHER" id="PTHR33144:SF50">
    <property type="entry name" value="OS03G0714750 PROTEIN"/>
    <property type="match status" value="1"/>
</dbReference>
<evidence type="ECO:0000313" key="3">
    <source>
        <dbReference type="RefSeq" id="XP_056696574.1"/>
    </source>
</evidence>
<keyword evidence="2" id="KW-1185">Reference proteome</keyword>
<dbReference type="InterPro" id="IPR004252">
    <property type="entry name" value="Probable_transposase_24"/>
</dbReference>
<dbReference type="Pfam" id="PF03004">
    <property type="entry name" value="Transposase_24"/>
    <property type="match status" value="1"/>
</dbReference>
<accession>A0ABM3RLU3</accession>
<dbReference type="PANTHER" id="PTHR33144">
    <property type="entry name" value="OS10G0409366 PROTEIN-RELATED"/>
    <property type="match status" value="1"/>
</dbReference>
<feature type="region of interest" description="Disordered" evidence="1">
    <location>
        <begin position="251"/>
        <end position="272"/>
    </location>
</feature>
<name>A0ABM3RLU3_SPIOL</name>
<reference evidence="2" key="1">
    <citation type="journal article" date="2021" name="Nat. Commun.">
        <title>Genomic analyses provide insights into spinach domestication and the genetic basis of agronomic traits.</title>
        <authorList>
            <person name="Cai X."/>
            <person name="Sun X."/>
            <person name="Xu C."/>
            <person name="Sun H."/>
            <person name="Wang X."/>
            <person name="Ge C."/>
            <person name="Zhang Z."/>
            <person name="Wang Q."/>
            <person name="Fei Z."/>
            <person name="Jiao C."/>
            <person name="Wang Q."/>
        </authorList>
    </citation>
    <scope>NUCLEOTIDE SEQUENCE [LARGE SCALE GENOMIC DNA]</scope>
    <source>
        <strain evidence="2">cv. Varoflay</strain>
    </source>
</reference>
<gene>
    <name evidence="3" type="primary">LOC110783454</name>
</gene>
<reference evidence="3" key="2">
    <citation type="submission" date="2025-08" db="UniProtKB">
        <authorList>
            <consortium name="RefSeq"/>
        </authorList>
    </citation>
    <scope>IDENTIFICATION</scope>
    <source>
        <tissue evidence="3">Leaf</tissue>
    </source>
</reference>
<dbReference type="GeneID" id="110783454"/>
<sequence length="272" mass="31233">MEPYCPVREMDWKDVDGALKAKLIQDIQDRFVIPDCSVYVTQILKRANKSWKQYKYSLKKDYYKPEEKTEEQMAREAEPRHGISGKEWVKLVRYWYSDKGKKLSECGKEARASQTQFHRSGSNSYANQQADYEDEHGVKMSLLALWIKTHSGKDRTFLANTLTEDFVDDAKAMVESLKTVNPSKSQQELENEAFEDTMHGGKVPERPVGCGLGVRKSDVYGVHGVLRKNGYGKVRHRTVVMENVKEEVSTINKKNENTGEGKWKAARASERE</sequence>
<evidence type="ECO:0000256" key="1">
    <source>
        <dbReference type="SAM" id="MobiDB-lite"/>
    </source>
</evidence>
<proteinExistence type="predicted"/>